<evidence type="ECO:0000259" key="8">
    <source>
        <dbReference type="PROSITE" id="PS50157"/>
    </source>
</evidence>
<dbReference type="InterPro" id="IPR036236">
    <property type="entry name" value="Znf_C2H2_sf"/>
</dbReference>
<dbReference type="PROSITE" id="PS50157">
    <property type="entry name" value="ZINC_FINGER_C2H2_2"/>
    <property type="match status" value="2"/>
</dbReference>
<proteinExistence type="predicted"/>
<accession>A0A8D8D2W9</accession>
<dbReference type="PROSITE" id="PS00028">
    <property type="entry name" value="ZINC_FINGER_C2H2_1"/>
    <property type="match status" value="2"/>
</dbReference>
<feature type="compositionally biased region" description="Low complexity" evidence="6">
    <location>
        <begin position="675"/>
        <end position="693"/>
    </location>
</feature>
<feature type="region of interest" description="Disordered" evidence="6">
    <location>
        <begin position="743"/>
        <end position="804"/>
    </location>
</feature>
<dbReference type="Gene3D" id="3.30.710.10">
    <property type="entry name" value="Potassium Channel Kv1.1, Chain A"/>
    <property type="match status" value="1"/>
</dbReference>
<dbReference type="GO" id="GO:0005634">
    <property type="term" value="C:nucleus"/>
    <property type="evidence" value="ECO:0007669"/>
    <property type="project" value="UniProtKB-SubCell"/>
</dbReference>
<feature type="compositionally biased region" description="Low complexity" evidence="6">
    <location>
        <begin position="539"/>
        <end position="552"/>
    </location>
</feature>
<feature type="region of interest" description="Disordered" evidence="6">
    <location>
        <begin position="259"/>
        <end position="368"/>
    </location>
</feature>
<feature type="compositionally biased region" description="Low complexity" evidence="6">
    <location>
        <begin position="276"/>
        <end position="325"/>
    </location>
</feature>
<feature type="compositionally biased region" description="Basic residues" evidence="6">
    <location>
        <begin position="201"/>
        <end position="210"/>
    </location>
</feature>
<keyword evidence="2" id="KW-0805">Transcription regulation</keyword>
<dbReference type="PANTHER" id="PTHR23110">
    <property type="entry name" value="BTB DOMAIN TRANSCRIPTION FACTOR"/>
    <property type="match status" value="1"/>
</dbReference>
<evidence type="ECO:0000259" key="7">
    <source>
        <dbReference type="PROSITE" id="PS50097"/>
    </source>
</evidence>
<dbReference type="AlphaFoldDB" id="A0A8D8D2W9"/>
<dbReference type="EMBL" id="HBUE01142764">
    <property type="protein sequence ID" value="CAG6501685.1"/>
    <property type="molecule type" value="Transcribed_RNA"/>
</dbReference>
<evidence type="ECO:0000313" key="9">
    <source>
        <dbReference type="EMBL" id="CAG6501685.1"/>
    </source>
</evidence>
<feature type="compositionally biased region" description="Gly residues" evidence="6">
    <location>
        <begin position="557"/>
        <end position="576"/>
    </location>
</feature>
<keyword evidence="5" id="KW-0862">Zinc</keyword>
<dbReference type="GO" id="GO:0045165">
    <property type="term" value="P:cell fate commitment"/>
    <property type="evidence" value="ECO:0007669"/>
    <property type="project" value="UniProtKB-ARBA"/>
</dbReference>
<feature type="compositionally biased region" description="Low complexity" evidence="6">
    <location>
        <begin position="743"/>
        <end position="760"/>
    </location>
</feature>
<feature type="domain" description="BTB" evidence="7">
    <location>
        <begin position="31"/>
        <end position="96"/>
    </location>
</feature>
<feature type="domain" description="C2H2-type" evidence="8">
    <location>
        <begin position="603"/>
        <end position="631"/>
    </location>
</feature>
<dbReference type="FunFam" id="3.30.160.60:FF:001861">
    <property type="entry name" value="Protein tramtrack, beta isoform"/>
    <property type="match status" value="1"/>
</dbReference>
<keyword evidence="5" id="KW-0479">Metal-binding</keyword>
<dbReference type="GO" id="GO:0061061">
    <property type="term" value="P:muscle structure development"/>
    <property type="evidence" value="ECO:0007669"/>
    <property type="project" value="UniProtKB-ARBA"/>
</dbReference>
<dbReference type="SMART" id="SM00225">
    <property type="entry name" value="BTB"/>
    <property type="match status" value="1"/>
</dbReference>
<evidence type="ECO:0000256" key="5">
    <source>
        <dbReference type="PROSITE-ProRule" id="PRU00042"/>
    </source>
</evidence>
<evidence type="ECO:0000256" key="4">
    <source>
        <dbReference type="ARBA" id="ARBA00023242"/>
    </source>
</evidence>
<dbReference type="GO" id="GO:0008270">
    <property type="term" value="F:zinc ion binding"/>
    <property type="evidence" value="ECO:0007669"/>
    <property type="project" value="UniProtKB-KW"/>
</dbReference>
<feature type="compositionally biased region" description="Low complexity" evidence="6">
    <location>
        <begin position="144"/>
        <end position="164"/>
    </location>
</feature>
<dbReference type="Gene3D" id="3.30.160.60">
    <property type="entry name" value="Classic Zinc Finger"/>
    <property type="match status" value="2"/>
</dbReference>
<evidence type="ECO:0000256" key="2">
    <source>
        <dbReference type="ARBA" id="ARBA00023015"/>
    </source>
</evidence>
<dbReference type="GO" id="GO:0048477">
    <property type="term" value="P:oogenesis"/>
    <property type="evidence" value="ECO:0007669"/>
    <property type="project" value="UniProtKB-ARBA"/>
</dbReference>
<feature type="compositionally biased region" description="Polar residues" evidence="6">
    <location>
        <begin position="165"/>
        <end position="180"/>
    </location>
</feature>
<feature type="domain" description="C2H2-type" evidence="8">
    <location>
        <begin position="633"/>
        <end position="661"/>
    </location>
</feature>
<dbReference type="PROSITE" id="PS50097">
    <property type="entry name" value="BTB"/>
    <property type="match status" value="1"/>
</dbReference>
<comment type="subcellular location">
    <subcellularLocation>
        <location evidence="1">Nucleus</location>
    </subcellularLocation>
</comment>
<evidence type="ECO:0000256" key="6">
    <source>
        <dbReference type="SAM" id="MobiDB-lite"/>
    </source>
</evidence>
<dbReference type="InterPro" id="IPR011333">
    <property type="entry name" value="SKP1/BTB/POZ_sf"/>
</dbReference>
<dbReference type="SUPFAM" id="SSF54695">
    <property type="entry name" value="POZ domain"/>
    <property type="match status" value="1"/>
</dbReference>
<dbReference type="SMART" id="SM00355">
    <property type="entry name" value="ZnF_C2H2"/>
    <property type="match status" value="2"/>
</dbReference>
<dbReference type="InterPro" id="IPR013087">
    <property type="entry name" value="Znf_C2H2_type"/>
</dbReference>
<feature type="compositionally biased region" description="Low complexity" evidence="6">
    <location>
        <begin position="769"/>
        <end position="796"/>
    </location>
</feature>
<dbReference type="GO" id="GO:0006357">
    <property type="term" value="P:regulation of transcription by RNA polymerase II"/>
    <property type="evidence" value="ECO:0007669"/>
    <property type="project" value="TreeGrafter"/>
</dbReference>
<keyword evidence="4" id="KW-0539">Nucleus</keyword>
<protein>
    <submittedName>
        <fullName evidence="9">Protein tramtrack, beta isoform</fullName>
    </submittedName>
</protein>
<evidence type="ECO:0000256" key="1">
    <source>
        <dbReference type="ARBA" id="ARBA00004123"/>
    </source>
</evidence>
<dbReference type="Pfam" id="PF00096">
    <property type="entry name" value="zf-C2H2"/>
    <property type="match status" value="1"/>
</dbReference>
<name>A0A8D8D2W9_CULPI</name>
<dbReference type="GO" id="GO:0045466">
    <property type="term" value="P:R7 cell differentiation"/>
    <property type="evidence" value="ECO:0007669"/>
    <property type="project" value="UniProtKB-ARBA"/>
</dbReference>
<feature type="region of interest" description="Disordered" evidence="6">
    <location>
        <begin position="665"/>
        <end position="693"/>
    </location>
</feature>
<dbReference type="InterPro" id="IPR051095">
    <property type="entry name" value="Dros_DevTransReg"/>
</dbReference>
<dbReference type="CDD" id="cd18315">
    <property type="entry name" value="BTB_POZ_BAB-like"/>
    <property type="match status" value="1"/>
</dbReference>
<reference evidence="9" key="1">
    <citation type="submission" date="2021-05" db="EMBL/GenBank/DDBJ databases">
        <authorList>
            <person name="Alioto T."/>
            <person name="Alioto T."/>
            <person name="Gomez Garrido J."/>
        </authorList>
    </citation>
    <scope>NUCLEOTIDE SEQUENCE</scope>
</reference>
<dbReference type="SUPFAM" id="SSF57667">
    <property type="entry name" value="beta-beta-alpha zinc fingers"/>
    <property type="match status" value="2"/>
</dbReference>
<feature type="compositionally biased region" description="Acidic residues" evidence="6">
    <location>
        <begin position="340"/>
        <end position="364"/>
    </location>
</feature>
<dbReference type="InterPro" id="IPR000210">
    <property type="entry name" value="BTB/POZ_dom"/>
</dbReference>
<dbReference type="GO" id="GO:0002009">
    <property type="term" value="P:morphogenesis of an epithelium"/>
    <property type="evidence" value="ECO:0007669"/>
    <property type="project" value="UniProtKB-ARBA"/>
</dbReference>
<dbReference type="Pfam" id="PF00651">
    <property type="entry name" value="BTB"/>
    <property type="match status" value="1"/>
</dbReference>
<feature type="region of interest" description="Disordered" evidence="6">
    <location>
        <begin position="534"/>
        <end position="578"/>
    </location>
</feature>
<feature type="compositionally biased region" description="Pro residues" evidence="6">
    <location>
        <begin position="405"/>
        <end position="416"/>
    </location>
</feature>
<keyword evidence="3" id="KW-0804">Transcription</keyword>
<feature type="compositionally biased region" description="Polar residues" evidence="6">
    <location>
        <begin position="127"/>
        <end position="143"/>
    </location>
</feature>
<dbReference type="GO" id="GO:0042051">
    <property type="term" value="P:compound eye photoreceptor development"/>
    <property type="evidence" value="ECO:0007669"/>
    <property type="project" value="UniProtKB-ARBA"/>
</dbReference>
<feature type="region of interest" description="Disordered" evidence="6">
    <location>
        <begin position="391"/>
        <end position="423"/>
    </location>
</feature>
<organism evidence="9">
    <name type="scientific">Culex pipiens</name>
    <name type="common">House mosquito</name>
    <dbReference type="NCBI Taxonomy" id="7175"/>
    <lineage>
        <taxon>Eukaryota</taxon>
        <taxon>Metazoa</taxon>
        <taxon>Ecdysozoa</taxon>
        <taxon>Arthropoda</taxon>
        <taxon>Hexapoda</taxon>
        <taxon>Insecta</taxon>
        <taxon>Pterygota</taxon>
        <taxon>Neoptera</taxon>
        <taxon>Endopterygota</taxon>
        <taxon>Diptera</taxon>
        <taxon>Nematocera</taxon>
        <taxon>Culicoidea</taxon>
        <taxon>Culicidae</taxon>
        <taxon>Culicinae</taxon>
        <taxon>Culicini</taxon>
        <taxon>Culex</taxon>
        <taxon>Culex</taxon>
    </lineage>
</organism>
<evidence type="ECO:0000256" key="3">
    <source>
        <dbReference type="ARBA" id="ARBA00023163"/>
    </source>
</evidence>
<keyword evidence="5" id="KW-0863">Zinc-finger</keyword>
<dbReference type="PANTHER" id="PTHR23110:SF82">
    <property type="entry name" value="PROTEIN TRAMTRACK, ALPHA ISOFORM"/>
    <property type="match status" value="1"/>
</dbReference>
<dbReference type="FunFam" id="3.30.160.60:FF:001537">
    <property type="entry name" value="Tramtrack, isoform C"/>
    <property type="match status" value="1"/>
</dbReference>
<sequence>MSSQRFCLRWNNHQTNMLSVFDQLLHAETFTDVTLAIEGQYLKAHKMVLSACSPYFQQIFVNHPEKHPIVILKDVPFKDMKCLLDFMYRGEVSVDQDRLAAFLRVAESLRIKGLTEVNDDKPPLPTASLTSSGVTATSGQNAGATAPSTPTQQQLQQQLAAAASRNTQLASLQQQPKQKSNGGGQSMLLTNPLLGSALSQQKRKRGRPRKLSGSDNGDGEYDGYESDTQGSPDLMEVKLAADGMSNSGDENVISRSAIGGEDDAEDSMDTTTGSPPAAVNNNVSSINKNANSSSSPAPSGPAANATTNNTNATNNSHNAKSSASSLRNENSMSDSKDSFNEDDVALDDEDEDGENGAEDSDEERELNSSYMEPLMQLDEYDEPVEFKYDPKAESGERADSTSNSFPPPLQAKPGTPPVAGSTGRMPLINVVPTMSLLNQQLPKLAPLSSAAAAAAAAAAGLFSPKSLPKLHKRPRLMGKGNGITATQTILNNLNNNLNESLISTSGGAGSGSSGLQISNVLSGLNTSDMYEMFSNNVMNSPNTRSNSNSPSTKGRVRGGGGGDGGDAGSGSEGGSGRTHKYTVIEDTEGSVRDFCTKEGDHVYRCKVCSRVYTHISNFCRHYVTSHKRNVKVYPCPYCFKEFTRKDNMTAHVKIIHKTEYAQHASSGGSEAAPCNVNTNSNSSTNGSTTPVPSSAALTFPTSAALINAVANAVGLQPKNSTSSAANSPGGGGIRIVFPPIGASSPSAAAAPTSSPSGTITIKKEFQEKPTSSSSRPSSPISSSTATSPSSTTLTNSGATATATV</sequence>
<feature type="region of interest" description="Disordered" evidence="6">
    <location>
        <begin position="116"/>
        <end position="231"/>
    </location>
</feature>
<dbReference type="FunFam" id="3.30.710.10:FF:000091">
    <property type="entry name" value="Lola, isoform F"/>
    <property type="match status" value="1"/>
</dbReference>